<dbReference type="HOGENOM" id="CLU_2905589_0_0_1"/>
<dbReference type="EMBL" id="KN824346">
    <property type="protein sequence ID" value="KIM22921.1"/>
    <property type="molecule type" value="Genomic_DNA"/>
</dbReference>
<dbReference type="EMBL" id="KN824318">
    <property type="protein sequence ID" value="KIM24932.1"/>
    <property type="molecule type" value="Genomic_DNA"/>
</dbReference>
<protein>
    <submittedName>
        <fullName evidence="1">Uncharacterized protein</fullName>
    </submittedName>
</protein>
<reference evidence="3" key="2">
    <citation type="submission" date="2015-01" db="EMBL/GenBank/DDBJ databases">
        <title>Evolutionary Origins and Diversification of the Mycorrhizal Mutualists.</title>
        <authorList>
            <consortium name="DOE Joint Genome Institute"/>
            <consortium name="Mycorrhizal Genomics Consortium"/>
            <person name="Kohler A."/>
            <person name="Kuo A."/>
            <person name="Nagy L.G."/>
            <person name="Floudas D."/>
            <person name="Copeland A."/>
            <person name="Barry K.W."/>
            <person name="Cichocki N."/>
            <person name="Veneault-Fourrey C."/>
            <person name="LaButti K."/>
            <person name="Lindquist E.A."/>
            <person name="Lipzen A."/>
            <person name="Lundell T."/>
            <person name="Morin E."/>
            <person name="Murat C."/>
            <person name="Riley R."/>
            <person name="Ohm R."/>
            <person name="Sun H."/>
            <person name="Tunlid A."/>
            <person name="Henrissat B."/>
            <person name="Grigoriev I.V."/>
            <person name="Hibbett D.S."/>
            <person name="Martin F."/>
        </authorList>
    </citation>
    <scope>NUCLEOTIDE SEQUENCE [LARGE SCALE GENOMIC DNA]</scope>
    <source>
        <strain evidence="3">MAFF 305830</strain>
    </source>
</reference>
<evidence type="ECO:0000313" key="3">
    <source>
        <dbReference type="Proteomes" id="UP000054097"/>
    </source>
</evidence>
<accession>A0A0C3AUG8</accession>
<reference evidence="1 3" key="1">
    <citation type="submission" date="2014-04" db="EMBL/GenBank/DDBJ databases">
        <authorList>
            <consortium name="DOE Joint Genome Institute"/>
            <person name="Kuo A."/>
            <person name="Zuccaro A."/>
            <person name="Kohler A."/>
            <person name="Nagy L.G."/>
            <person name="Floudas D."/>
            <person name="Copeland A."/>
            <person name="Barry K.W."/>
            <person name="Cichocki N."/>
            <person name="Veneault-Fourrey C."/>
            <person name="LaButti K."/>
            <person name="Lindquist E.A."/>
            <person name="Lipzen A."/>
            <person name="Lundell T."/>
            <person name="Morin E."/>
            <person name="Murat C."/>
            <person name="Sun H."/>
            <person name="Tunlid A."/>
            <person name="Henrissat B."/>
            <person name="Grigoriev I.V."/>
            <person name="Hibbett D.S."/>
            <person name="Martin F."/>
            <person name="Nordberg H.P."/>
            <person name="Cantor M.N."/>
            <person name="Hua S.X."/>
        </authorList>
    </citation>
    <scope>NUCLEOTIDE SEQUENCE [LARGE SCALE GENOMIC DNA]</scope>
    <source>
        <strain evidence="1 3">MAFF 305830</strain>
    </source>
</reference>
<organism evidence="1 3">
    <name type="scientific">Serendipita vermifera MAFF 305830</name>
    <dbReference type="NCBI Taxonomy" id="933852"/>
    <lineage>
        <taxon>Eukaryota</taxon>
        <taxon>Fungi</taxon>
        <taxon>Dikarya</taxon>
        <taxon>Basidiomycota</taxon>
        <taxon>Agaricomycotina</taxon>
        <taxon>Agaricomycetes</taxon>
        <taxon>Sebacinales</taxon>
        <taxon>Serendipitaceae</taxon>
        <taxon>Serendipita</taxon>
    </lineage>
</organism>
<gene>
    <name evidence="2" type="ORF">M408DRAFT_224199</name>
    <name evidence="1" type="ORF">M408DRAFT_277615</name>
</gene>
<reference evidence="1" key="3">
    <citation type="submission" date="2015-02" db="EMBL/GenBank/DDBJ databases">
        <title>Evolutionary Origins and Diversification of the Mycorrhizal Mutualists.</title>
        <authorList>
            <consortium name="DOE Joint Genome Institute"/>
            <consortium name="Mycorrhizal Genomics Consortium"/>
            <person name="Kohler A."/>
            <person name="Kuo A."/>
            <person name="Nagy L.G."/>
            <person name="Floudas D."/>
            <person name="Copeland A."/>
            <person name="Barry K.W."/>
            <person name="Cichocki N."/>
            <person name="Veneault-Fourrey C."/>
            <person name="LaButti K."/>
            <person name="Lindquist E.A."/>
            <person name="Lipzen A."/>
            <person name="Lundell T."/>
            <person name="Morin E."/>
            <person name="Murat C."/>
            <person name="Riley R."/>
            <person name="Ohm R."/>
            <person name="Sun H."/>
            <person name="Tunlid A."/>
            <person name="Henrissat B."/>
            <person name="Grigoriev I.V."/>
            <person name="Hibbett D.S."/>
            <person name="Martin F."/>
        </authorList>
    </citation>
    <scope>NUCLEOTIDE SEQUENCE</scope>
    <source>
        <strain evidence="1">MAFF 305830</strain>
    </source>
</reference>
<proteinExistence type="predicted"/>
<dbReference type="Proteomes" id="UP000054097">
    <property type="component" value="Unassembled WGS sequence"/>
</dbReference>
<keyword evidence="3" id="KW-1185">Reference proteome</keyword>
<evidence type="ECO:0000313" key="2">
    <source>
        <dbReference type="EMBL" id="KIM24932.1"/>
    </source>
</evidence>
<evidence type="ECO:0000313" key="1">
    <source>
        <dbReference type="EMBL" id="KIM22921.1"/>
    </source>
</evidence>
<name>A0A0C3AUG8_SERVB</name>
<dbReference type="AlphaFoldDB" id="A0A0C3AUG8"/>
<sequence>MLACAFRCSCATVKVVINSYRYSDRLSRMKICPPGLVKQGARLNTSTIAIITLYWIPYQASI</sequence>